<evidence type="ECO:0000313" key="1">
    <source>
        <dbReference type="EMBL" id="GAH85506.1"/>
    </source>
</evidence>
<sequence>GAEDYWLSSNRLMAGLAESIKLGLLTGSDLLNKLDVLDGIKDGQLNLADLNISDIKTNLDTSILRLDTSIVKFDAQIVKLTSLELQIKGSSAINASGRIIVTTSAQKVLDSYSDRIKANINIVNASIYIGYHSGLTILNAPVHLASNTYGEYNFDVYTGEIWVIEKGNSATKEVHYVEF</sequence>
<gene>
    <name evidence="1" type="ORF">S03H2_59854</name>
</gene>
<feature type="non-terminal residue" evidence="1">
    <location>
        <position position="1"/>
    </location>
</feature>
<name>X1ISV5_9ZZZZ</name>
<protein>
    <submittedName>
        <fullName evidence="1">Uncharacterized protein</fullName>
    </submittedName>
</protein>
<dbReference type="EMBL" id="BARU01038517">
    <property type="protein sequence ID" value="GAH85506.1"/>
    <property type="molecule type" value="Genomic_DNA"/>
</dbReference>
<comment type="caution">
    <text evidence="1">The sequence shown here is derived from an EMBL/GenBank/DDBJ whole genome shotgun (WGS) entry which is preliminary data.</text>
</comment>
<dbReference type="AlphaFoldDB" id="X1ISV5"/>
<proteinExistence type="predicted"/>
<reference evidence="1" key="1">
    <citation type="journal article" date="2014" name="Front. Microbiol.">
        <title>High frequency of phylogenetically diverse reductive dehalogenase-homologous genes in deep subseafloor sedimentary metagenomes.</title>
        <authorList>
            <person name="Kawai M."/>
            <person name="Futagami T."/>
            <person name="Toyoda A."/>
            <person name="Takaki Y."/>
            <person name="Nishi S."/>
            <person name="Hori S."/>
            <person name="Arai W."/>
            <person name="Tsubouchi T."/>
            <person name="Morono Y."/>
            <person name="Uchiyama I."/>
            <person name="Ito T."/>
            <person name="Fujiyama A."/>
            <person name="Inagaki F."/>
            <person name="Takami H."/>
        </authorList>
    </citation>
    <scope>NUCLEOTIDE SEQUENCE</scope>
    <source>
        <strain evidence="1">Expedition CK06-06</strain>
    </source>
</reference>
<organism evidence="1">
    <name type="scientific">marine sediment metagenome</name>
    <dbReference type="NCBI Taxonomy" id="412755"/>
    <lineage>
        <taxon>unclassified sequences</taxon>
        <taxon>metagenomes</taxon>
        <taxon>ecological metagenomes</taxon>
    </lineage>
</organism>
<accession>X1ISV5</accession>